<feature type="compositionally biased region" description="Polar residues" evidence="1">
    <location>
        <begin position="238"/>
        <end position="247"/>
    </location>
</feature>
<protein>
    <submittedName>
        <fullName evidence="2">Uncharacterized protein</fullName>
    </submittedName>
</protein>
<accession>A0A6A6GUB2</accession>
<organism evidence="2 3">
    <name type="scientific">Viridothelium virens</name>
    <name type="common">Speckled blister lichen</name>
    <name type="synonym">Trypethelium virens</name>
    <dbReference type="NCBI Taxonomy" id="1048519"/>
    <lineage>
        <taxon>Eukaryota</taxon>
        <taxon>Fungi</taxon>
        <taxon>Dikarya</taxon>
        <taxon>Ascomycota</taxon>
        <taxon>Pezizomycotina</taxon>
        <taxon>Dothideomycetes</taxon>
        <taxon>Dothideomycetes incertae sedis</taxon>
        <taxon>Trypetheliales</taxon>
        <taxon>Trypetheliaceae</taxon>
        <taxon>Viridothelium</taxon>
    </lineage>
</organism>
<evidence type="ECO:0000313" key="3">
    <source>
        <dbReference type="Proteomes" id="UP000800092"/>
    </source>
</evidence>
<evidence type="ECO:0000313" key="2">
    <source>
        <dbReference type="EMBL" id="KAF2229070.1"/>
    </source>
</evidence>
<dbReference type="EMBL" id="ML991877">
    <property type="protein sequence ID" value="KAF2229070.1"/>
    <property type="molecule type" value="Genomic_DNA"/>
</dbReference>
<proteinExistence type="predicted"/>
<reference evidence="2" key="1">
    <citation type="journal article" date="2020" name="Stud. Mycol.">
        <title>101 Dothideomycetes genomes: a test case for predicting lifestyles and emergence of pathogens.</title>
        <authorList>
            <person name="Haridas S."/>
            <person name="Albert R."/>
            <person name="Binder M."/>
            <person name="Bloem J."/>
            <person name="Labutti K."/>
            <person name="Salamov A."/>
            <person name="Andreopoulos B."/>
            <person name="Baker S."/>
            <person name="Barry K."/>
            <person name="Bills G."/>
            <person name="Bluhm B."/>
            <person name="Cannon C."/>
            <person name="Castanera R."/>
            <person name="Culley D."/>
            <person name="Daum C."/>
            <person name="Ezra D."/>
            <person name="Gonzalez J."/>
            <person name="Henrissat B."/>
            <person name="Kuo A."/>
            <person name="Liang C."/>
            <person name="Lipzen A."/>
            <person name="Lutzoni F."/>
            <person name="Magnuson J."/>
            <person name="Mondo S."/>
            <person name="Nolan M."/>
            <person name="Ohm R."/>
            <person name="Pangilinan J."/>
            <person name="Park H.-J."/>
            <person name="Ramirez L."/>
            <person name="Alfaro M."/>
            <person name="Sun H."/>
            <person name="Tritt A."/>
            <person name="Yoshinaga Y."/>
            <person name="Zwiers L.-H."/>
            <person name="Turgeon B."/>
            <person name="Goodwin S."/>
            <person name="Spatafora J."/>
            <person name="Crous P."/>
            <person name="Grigoriev I."/>
        </authorList>
    </citation>
    <scope>NUCLEOTIDE SEQUENCE</scope>
    <source>
        <strain evidence="2">Tuck. ex Michener</strain>
    </source>
</reference>
<evidence type="ECO:0000256" key="1">
    <source>
        <dbReference type="SAM" id="MobiDB-lite"/>
    </source>
</evidence>
<gene>
    <name evidence="2" type="ORF">EV356DRAFT_511799</name>
</gene>
<dbReference type="Proteomes" id="UP000800092">
    <property type="component" value="Unassembled WGS sequence"/>
</dbReference>
<dbReference type="AlphaFoldDB" id="A0A6A6GUB2"/>
<feature type="compositionally biased region" description="Polar residues" evidence="1">
    <location>
        <begin position="197"/>
        <end position="209"/>
    </location>
</feature>
<feature type="region of interest" description="Disordered" evidence="1">
    <location>
        <begin position="197"/>
        <end position="253"/>
    </location>
</feature>
<dbReference type="OrthoDB" id="4767016at2759"/>
<name>A0A6A6GUB2_VIRVR</name>
<dbReference type="Gene3D" id="2.40.70.10">
    <property type="entry name" value="Acid Proteases"/>
    <property type="match status" value="1"/>
</dbReference>
<keyword evidence="3" id="KW-1185">Reference proteome</keyword>
<sequence>MRSHQAESEHTVVRAHLDSGCRDDWISQKVVERAGLREQLRPVENFGAFIGFGGQVLEPRHVIDVTWFAKNATVSRTTSFLVHEHVPFDMVLGKVFIRKESIFMLNEPALALRQGDFTQDQAEELQEIEVEARRKKATSEQITSVREARGAAARDRLRQQKAASRLASTSQLLIAPGTTGSRSSTDVSMLSRRHVAQAQSFSSRNQSQEVVAGTIGSEPRLDRDRLRTSAVTDFESPRTGNEGNSTEAAKWAR</sequence>
<dbReference type="InterPro" id="IPR021109">
    <property type="entry name" value="Peptidase_aspartic_dom_sf"/>
</dbReference>